<evidence type="ECO:0000256" key="4">
    <source>
        <dbReference type="ARBA" id="ARBA00023136"/>
    </source>
</evidence>
<evidence type="ECO:0000313" key="7">
    <source>
        <dbReference type="Proteomes" id="UP000316476"/>
    </source>
</evidence>
<dbReference type="InterPro" id="IPR007318">
    <property type="entry name" value="Phopholipid_MeTrfase"/>
</dbReference>
<dbReference type="OrthoDB" id="9789029at2"/>
<keyword evidence="4 5" id="KW-0472">Membrane</keyword>
<evidence type="ECO:0000256" key="5">
    <source>
        <dbReference type="SAM" id="Phobius"/>
    </source>
</evidence>
<sequence>MTPALDSFEVNKTDRVGWMLVTAQMFLAAALVLSSRWSPPNTWMLVLMVPGIAVAITAWLAIGLRRLRIHPTPGQQTVLTMTGPYRWVRHPMYVGLLLFTLAQLPFDWQPWRFVSWVCLLGVLWKKSSIEEDALVQRFESYHDYRSNTGRFLPRRSPSPDGATKR</sequence>
<dbReference type="Proteomes" id="UP000316476">
    <property type="component" value="Unassembled WGS sequence"/>
</dbReference>
<dbReference type="AlphaFoldDB" id="A0A5C6FSE6"/>
<dbReference type="GO" id="GO:0012505">
    <property type="term" value="C:endomembrane system"/>
    <property type="evidence" value="ECO:0007669"/>
    <property type="project" value="UniProtKB-SubCell"/>
</dbReference>
<gene>
    <name evidence="6" type="ORF">V7x_48090</name>
</gene>
<dbReference type="InterPro" id="IPR052527">
    <property type="entry name" value="Metal_cation-efflux_comp"/>
</dbReference>
<proteinExistence type="predicted"/>
<dbReference type="PANTHER" id="PTHR43847:SF1">
    <property type="entry name" value="BLL3993 PROTEIN"/>
    <property type="match status" value="1"/>
</dbReference>
<keyword evidence="6" id="KW-0489">Methyltransferase</keyword>
<accession>A0A5C6FSE6</accession>
<comment type="caution">
    <text evidence="6">The sequence shown here is derived from an EMBL/GenBank/DDBJ whole genome shotgun (WGS) entry which is preliminary data.</text>
</comment>
<protein>
    <submittedName>
        <fullName evidence="6">Isoprenylcysteine carboxyl methyltransferase (ICMT) family protein</fullName>
    </submittedName>
</protein>
<dbReference type="EMBL" id="SJPZ01000002">
    <property type="protein sequence ID" value="TWU63071.1"/>
    <property type="molecule type" value="Genomic_DNA"/>
</dbReference>
<evidence type="ECO:0000256" key="1">
    <source>
        <dbReference type="ARBA" id="ARBA00004127"/>
    </source>
</evidence>
<dbReference type="GO" id="GO:0008168">
    <property type="term" value="F:methyltransferase activity"/>
    <property type="evidence" value="ECO:0007669"/>
    <property type="project" value="UniProtKB-KW"/>
</dbReference>
<reference evidence="6 7" key="1">
    <citation type="submission" date="2019-02" db="EMBL/GenBank/DDBJ databases">
        <title>Deep-cultivation of Planctomycetes and their phenomic and genomic characterization uncovers novel biology.</title>
        <authorList>
            <person name="Wiegand S."/>
            <person name="Jogler M."/>
            <person name="Boedeker C."/>
            <person name="Pinto D."/>
            <person name="Vollmers J."/>
            <person name="Rivas-Marin E."/>
            <person name="Kohn T."/>
            <person name="Peeters S.H."/>
            <person name="Heuer A."/>
            <person name="Rast P."/>
            <person name="Oberbeckmann S."/>
            <person name="Bunk B."/>
            <person name="Jeske O."/>
            <person name="Meyerdierks A."/>
            <person name="Storesund J.E."/>
            <person name="Kallscheuer N."/>
            <person name="Luecker S."/>
            <person name="Lage O.M."/>
            <person name="Pohl T."/>
            <person name="Merkel B.J."/>
            <person name="Hornburger P."/>
            <person name="Mueller R.-W."/>
            <person name="Bruemmer F."/>
            <person name="Labrenz M."/>
            <person name="Spormann A.M."/>
            <person name="Op Den Camp H."/>
            <person name="Overmann J."/>
            <person name="Amann R."/>
            <person name="Jetten M.S.M."/>
            <person name="Mascher T."/>
            <person name="Medema M.H."/>
            <person name="Devos D.P."/>
            <person name="Kaster A.-K."/>
            <person name="Ovreas L."/>
            <person name="Rohde M."/>
            <person name="Galperin M.Y."/>
            <person name="Jogler C."/>
        </authorList>
    </citation>
    <scope>NUCLEOTIDE SEQUENCE [LARGE SCALE GENOMIC DNA]</scope>
    <source>
        <strain evidence="6 7">V7</strain>
    </source>
</reference>
<dbReference type="GO" id="GO:0032259">
    <property type="term" value="P:methylation"/>
    <property type="evidence" value="ECO:0007669"/>
    <property type="project" value="UniProtKB-KW"/>
</dbReference>
<name>A0A5C6FSE6_9PLAN</name>
<keyword evidence="2 5" id="KW-0812">Transmembrane</keyword>
<dbReference type="Gene3D" id="1.20.120.1630">
    <property type="match status" value="1"/>
</dbReference>
<dbReference type="RefSeq" id="WP_146415749.1">
    <property type="nucleotide sequence ID" value="NZ_SJPZ01000002.1"/>
</dbReference>
<dbReference type="Pfam" id="PF04191">
    <property type="entry name" value="PEMT"/>
    <property type="match status" value="1"/>
</dbReference>
<evidence type="ECO:0000256" key="2">
    <source>
        <dbReference type="ARBA" id="ARBA00022692"/>
    </source>
</evidence>
<keyword evidence="3 5" id="KW-1133">Transmembrane helix</keyword>
<feature type="transmembrane region" description="Helical" evidence="5">
    <location>
        <begin position="43"/>
        <end position="62"/>
    </location>
</feature>
<evidence type="ECO:0000313" key="6">
    <source>
        <dbReference type="EMBL" id="TWU63071.1"/>
    </source>
</evidence>
<evidence type="ECO:0000256" key="3">
    <source>
        <dbReference type="ARBA" id="ARBA00022989"/>
    </source>
</evidence>
<feature type="transmembrane region" description="Helical" evidence="5">
    <location>
        <begin position="16"/>
        <end position="37"/>
    </location>
</feature>
<keyword evidence="6" id="KW-0808">Transferase</keyword>
<organism evidence="6 7">
    <name type="scientific">Crateriforma conspicua</name>
    <dbReference type="NCBI Taxonomy" id="2527996"/>
    <lineage>
        <taxon>Bacteria</taxon>
        <taxon>Pseudomonadati</taxon>
        <taxon>Planctomycetota</taxon>
        <taxon>Planctomycetia</taxon>
        <taxon>Planctomycetales</taxon>
        <taxon>Planctomycetaceae</taxon>
        <taxon>Crateriforma</taxon>
    </lineage>
</organism>
<comment type="subcellular location">
    <subcellularLocation>
        <location evidence="1">Endomembrane system</location>
        <topology evidence="1">Multi-pass membrane protein</topology>
    </subcellularLocation>
</comment>
<dbReference type="PANTHER" id="PTHR43847">
    <property type="entry name" value="BLL3993 PROTEIN"/>
    <property type="match status" value="1"/>
</dbReference>